<dbReference type="Proteomes" id="UP000593758">
    <property type="component" value="Chromosome"/>
</dbReference>
<feature type="signal peptide" evidence="2">
    <location>
        <begin position="1"/>
        <end position="25"/>
    </location>
</feature>
<reference evidence="4 5" key="1">
    <citation type="submission" date="2020-10" db="EMBL/GenBank/DDBJ databases">
        <title>Haloactinobacterium sp. RN3S43, a bacterium isolated from saline soil.</title>
        <authorList>
            <person name="Sun J.-Q."/>
        </authorList>
    </citation>
    <scope>NUCLEOTIDE SEQUENCE [LARGE SCALE GENOMIC DNA]</scope>
    <source>
        <strain evidence="4 5">RN3S43</strain>
    </source>
</reference>
<dbReference type="NCBIfam" id="TIGR03804">
    <property type="entry name" value="para_beta_helix"/>
    <property type="match status" value="1"/>
</dbReference>
<dbReference type="EMBL" id="CP063169">
    <property type="protein sequence ID" value="QOR71076.1"/>
    <property type="molecule type" value="Genomic_DNA"/>
</dbReference>
<dbReference type="SMART" id="SM00710">
    <property type="entry name" value="PbH1"/>
    <property type="match status" value="7"/>
</dbReference>
<dbReference type="Gene3D" id="2.160.20.10">
    <property type="entry name" value="Single-stranded right-handed beta-helix, Pectin lyase-like"/>
    <property type="match status" value="1"/>
</dbReference>
<evidence type="ECO:0000256" key="1">
    <source>
        <dbReference type="SAM" id="MobiDB-lite"/>
    </source>
</evidence>
<feature type="region of interest" description="Disordered" evidence="1">
    <location>
        <begin position="388"/>
        <end position="412"/>
    </location>
</feature>
<keyword evidence="2" id="KW-0732">Signal</keyword>
<accession>A0A7M1SU21</accession>
<dbReference type="AlphaFoldDB" id="A0A7M1SU21"/>
<evidence type="ECO:0000313" key="5">
    <source>
        <dbReference type="Proteomes" id="UP000593758"/>
    </source>
</evidence>
<keyword evidence="5" id="KW-1185">Reference proteome</keyword>
<dbReference type="KEGG" id="halt:IM660_01810"/>
<gene>
    <name evidence="4" type="ORF">IM660_01810</name>
</gene>
<dbReference type="InterPro" id="IPR039448">
    <property type="entry name" value="Beta_helix"/>
</dbReference>
<dbReference type="InterPro" id="IPR022441">
    <property type="entry name" value="Para_beta_helix_rpt-2"/>
</dbReference>
<evidence type="ECO:0000256" key="2">
    <source>
        <dbReference type="SAM" id="SignalP"/>
    </source>
</evidence>
<dbReference type="SUPFAM" id="SSF51126">
    <property type="entry name" value="Pectin lyase-like"/>
    <property type="match status" value="1"/>
</dbReference>
<evidence type="ECO:0000259" key="3">
    <source>
        <dbReference type="Pfam" id="PF13229"/>
    </source>
</evidence>
<sequence>MTFNVKGALTALVAAVALAATSACAGDSEAQTRPVVHVPADATLDEAGAMVAPGGLILISPGTYEGTLEVSADDVTVRGEDRNDVVLDGGLTASNGIVGTGERITVENLTVRNYLQNGVLITGVTDDSGAGIARGPDGYVPSEAPPPVPGYLVQYVTASNNGLYGIYAFNRTSGVIQHNLASGGSDSGIYVGQCADCNAAVTGNVVVRNAVGIELANASTVSVTGNRIVDNRVGISVLSNYLEAHGPTQSLHVAGNVIADNDQAETPTHASGGFGIGIGLAGAVDADIRSNLIAGHENVGLWITSSEDFAPIGNAIGPGTWADNGLDIAYSPSEHAPGTGNCIESGTEVTTDPDGIAAIACEEPLPTGTYTQPPAPDGISFADVARPDERPGLADIDEQPRQLPEAVELPDVTSIDIPSADLLAAGS</sequence>
<protein>
    <submittedName>
        <fullName evidence="4">Right-handed parallel beta-helix repeat-containing protein</fullName>
    </submittedName>
</protein>
<dbReference type="RefSeq" id="WP_193497745.1">
    <property type="nucleotide sequence ID" value="NZ_CP063169.1"/>
</dbReference>
<dbReference type="InterPro" id="IPR006626">
    <property type="entry name" value="PbH1"/>
</dbReference>
<dbReference type="Pfam" id="PF13229">
    <property type="entry name" value="Beta_helix"/>
    <property type="match status" value="1"/>
</dbReference>
<evidence type="ECO:0000313" key="4">
    <source>
        <dbReference type="EMBL" id="QOR71076.1"/>
    </source>
</evidence>
<dbReference type="InterPro" id="IPR011050">
    <property type="entry name" value="Pectin_lyase_fold/virulence"/>
</dbReference>
<dbReference type="InterPro" id="IPR012334">
    <property type="entry name" value="Pectin_lyas_fold"/>
</dbReference>
<proteinExistence type="predicted"/>
<feature type="domain" description="Right handed beta helix" evidence="3">
    <location>
        <begin position="153"/>
        <end position="313"/>
    </location>
</feature>
<feature type="chain" id="PRO_5038590852" evidence="2">
    <location>
        <begin position="26"/>
        <end position="427"/>
    </location>
</feature>
<dbReference type="PROSITE" id="PS51257">
    <property type="entry name" value="PROKAR_LIPOPROTEIN"/>
    <property type="match status" value="1"/>
</dbReference>
<name>A0A7M1SU21_9MICO</name>
<organism evidence="4 5">
    <name type="scientific">Ruania alkalisoli</name>
    <dbReference type="NCBI Taxonomy" id="2779775"/>
    <lineage>
        <taxon>Bacteria</taxon>
        <taxon>Bacillati</taxon>
        <taxon>Actinomycetota</taxon>
        <taxon>Actinomycetes</taxon>
        <taxon>Micrococcales</taxon>
        <taxon>Ruaniaceae</taxon>
        <taxon>Ruania</taxon>
    </lineage>
</organism>